<dbReference type="Proteomes" id="UP000614272">
    <property type="component" value="Unassembled WGS sequence"/>
</dbReference>
<dbReference type="Pfam" id="PF10502">
    <property type="entry name" value="Peptidase_S26"/>
    <property type="match status" value="1"/>
</dbReference>
<dbReference type="InterPro" id="IPR019756">
    <property type="entry name" value="Pept_S26A_signal_pept_1_Ser-AS"/>
</dbReference>
<dbReference type="PANTHER" id="PTHR43390">
    <property type="entry name" value="SIGNAL PEPTIDASE I"/>
    <property type="match status" value="1"/>
</dbReference>
<evidence type="ECO:0000256" key="3">
    <source>
        <dbReference type="ARBA" id="ARBA00009370"/>
    </source>
</evidence>
<dbReference type="PRINTS" id="PR00727">
    <property type="entry name" value="LEADERPTASE"/>
</dbReference>
<proteinExistence type="inferred from homology"/>
<dbReference type="RefSeq" id="WP_099034992.1">
    <property type="nucleotide sequence ID" value="NZ_BMGJ01000008.1"/>
</dbReference>
<comment type="catalytic activity">
    <reaction evidence="1 12">
        <text>Cleavage of hydrophobic, N-terminal signal or leader sequences from secreted and periplasmic proteins.</text>
        <dbReference type="EC" id="3.4.21.89"/>
    </reaction>
</comment>
<evidence type="ECO:0000256" key="6">
    <source>
        <dbReference type="ARBA" id="ARBA00022475"/>
    </source>
</evidence>
<evidence type="ECO:0000256" key="4">
    <source>
        <dbReference type="ARBA" id="ARBA00013208"/>
    </source>
</evidence>
<evidence type="ECO:0000256" key="7">
    <source>
        <dbReference type="ARBA" id="ARBA00022670"/>
    </source>
</evidence>
<keyword evidence="8 12" id="KW-0812">Transmembrane</keyword>
<protein>
    <recommendedName>
        <fullName evidence="5 12">Signal peptidase I</fullName>
        <ecNumber evidence="4 12">3.4.21.89</ecNumber>
    </recommendedName>
</protein>
<comment type="caution">
    <text evidence="15">The sequence shown here is derived from an EMBL/GenBank/DDBJ whole genome shotgun (WGS) entry which is preliminary data.</text>
</comment>
<dbReference type="InterPro" id="IPR019757">
    <property type="entry name" value="Pept_S26A_signal_pept_1_Lys-AS"/>
</dbReference>
<evidence type="ECO:0000256" key="13">
    <source>
        <dbReference type="RuleBase" id="RU362042"/>
    </source>
</evidence>
<dbReference type="EC" id="3.4.21.89" evidence="4 12"/>
<name>A0ABQ1REC4_9ALTE</name>
<accession>A0ABQ1REC4</accession>
<keyword evidence="11 12" id="KW-0472">Membrane</keyword>
<dbReference type="PROSITE" id="PS00760">
    <property type="entry name" value="SPASE_I_2"/>
    <property type="match status" value="1"/>
</dbReference>
<dbReference type="CDD" id="cd06530">
    <property type="entry name" value="S26_SPase_I"/>
    <property type="match status" value="1"/>
</dbReference>
<evidence type="ECO:0000256" key="9">
    <source>
        <dbReference type="ARBA" id="ARBA00022801"/>
    </source>
</evidence>
<keyword evidence="16" id="KW-1185">Reference proteome</keyword>
<keyword evidence="7 12" id="KW-0645">Protease</keyword>
<dbReference type="PROSITE" id="PS00761">
    <property type="entry name" value="SPASE_I_3"/>
    <property type="match status" value="1"/>
</dbReference>
<evidence type="ECO:0000313" key="15">
    <source>
        <dbReference type="EMBL" id="GGD67550.1"/>
    </source>
</evidence>
<keyword evidence="6" id="KW-1003">Cell membrane</keyword>
<reference evidence="16" key="1">
    <citation type="journal article" date="2019" name="Int. J. Syst. Evol. Microbiol.">
        <title>The Global Catalogue of Microorganisms (GCM) 10K type strain sequencing project: providing services to taxonomists for standard genome sequencing and annotation.</title>
        <authorList>
            <consortium name="The Broad Institute Genomics Platform"/>
            <consortium name="The Broad Institute Genome Sequencing Center for Infectious Disease"/>
            <person name="Wu L."/>
            <person name="Ma J."/>
        </authorList>
    </citation>
    <scope>NUCLEOTIDE SEQUENCE [LARGE SCALE GENOMIC DNA]</scope>
    <source>
        <strain evidence="16">CGMCC 1.12923</strain>
    </source>
</reference>
<dbReference type="Gene3D" id="2.10.109.10">
    <property type="entry name" value="Umud Fragment, subunit A"/>
    <property type="match status" value="1"/>
</dbReference>
<evidence type="ECO:0000256" key="12">
    <source>
        <dbReference type="RuleBase" id="RU003993"/>
    </source>
</evidence>
<feature type="domain" description="Peptidase S26" evidence="14">
    <location>
        <begin position="62"/>
        <end position="277"/>
    </location>
</feature>
<keyword evidence="9 12" id="KW-0378">Hydrolase</keyword>
<evidence type="ECO:0000256" key="11">
    <source>
        <dbReference type="ARBA" id="ARBA00023136"/>
    </source>
</evidence>
<evidence type="ECO:0000313" key="16">
    <source>
        <dbReference type="Proteomes" id="UP000614272"/>
    </source>
</evidence>
<dbReference type="PROSITE" id="PS00501">
    <property type="entry name" value="SPASE_I_1"/>
    <property type="match status" value="1"/>
</dbReference>
<dbReference type="Gene3D" id="2.170.230.10">
    <property type="match status" value="1"/>
</dbReference>
<evidence type="ECO:0000256" key="2">
    <source>
        <dbReference type="ARBA" id="ARBA00004651"/>
    </source>
</evidence>
<comment type="caution">
    <text evidence="13">Lacks conserved residue(s) required for the propagation of feature annotation.</text>
</comment>
<comment type="similarity">
    <text evidence="3 13">Belongs to the peptidase S26 family.</text>
</comment>
<dbReference type="InterPro" id="IPR019766">
    <property type="entry name" value="Sign_pep_all-beta_subdom"/>
</dbReference>
<feature type="transmembrane region" description="Helical" evidence="12">
    <location>
        <begin position="6"/>
        <end position="28"/>
    </location>
</feature>
<organism evidence="15 16">
    <name type="scientific">Lacimicrobium alkaliphilum</name>
    <dbReference type="NCBI Taxonomy" id="1526571"/>
    <lineage>
        <taxon>Bacteria</taxon>
        <taxon>Pseudomonadati</taxon>
        <taxon>Pseudomonadota</taxon>
        <taxon>Gammaproteobacteria</taxon>
        <taxon>Alteromonadales</taxon>
        <taxon>Alteromonadaceae</taxon>
        <taxon>Lacimicrobium</taxon>
    </lineage>
</organism>
<dbReference type="InterPro" id="IPR036286">
    <property type="entry name" value="LexA/Signal_pep-like_sf"/>
</dbReference>
<evidence type="ECO:0000256" key="5">
    <source>
        <dbReference type="ARBA" id="ARBA00019232"/>
    </source>
</evidence>
<gene>
    <name evidence="15" type="primary">lepB</name>
    <name evidence="15" type="ORF">GCM10011357_23370</name>
</gene>
<evidence type="ECO:0000259" key="14">
    <source>
        <dbReference type="Pfam" id="PF10502"/>
    </source>
</evidence>
<keyword evidence="10 12" id="KW-1133">Transmembrane helix</keyword>
<dbReference type="InterPro" id="IPR019533">
    <property type="entry name" value="Peptidase_S26"/>
</dbReference>
<dbReference type="PANTHER" id="PTHR43390:SF1">
    <property type="entry name" value="CHLOROPLAST PROCESSING PEPTIDASE"/>
    <property type="match status" value="1"/>
</dbReference>
<dbReference type="EMBL" id="BMGJ01000008">
    <property type="protein sequence ID" value="GGD67550.1"/>
    <property type="molecule type" value="Genomic_DNA"/>
</dbReference>
<evidence type="ECO:0000256" key="10">
    <source>
        <dbReference type="ARBA" id="ARBA00022989"/>
    </source>
</evidence>
<comment type="subcellular location">
    <subcellularLocation>
        <location evidence="2">Cell membrane</location>
        <topology evidence="2">Multi-pass membrane protein</topology>
    </subcellularLocation>
    <subcellularLocation>
        <location evidence="13">Membrane</location>
        <topology evidence="13">Multi-pass membrane protein</topology>
    </subcellularLocation>
</comment>
<sequence>MANYFSIFLVIITVASGLIWLADSLLWAPKRKEKLSLAEQSAGGQLDEATINKVAPVPYLVDTAQQIFPVIAFVLVLRSFLYEPFQIPSGSMMPTLLVGDFILVNKYSYGLKDPVVRSKFIEMGSPERGDIAVFKYPEDPNVDFIKRVVGLPGDTVVYRNKQVYIRPACEQAERASCPELEPVELSFEKRGEFYQSMIPLERFTEQLGEQRHDVLRNPAVLPQVQDYYSQPGTQADEFLVPAGHYFVLGDNRDNSRDSRYWGFVPDENLVGKAVAIWISFEFDRPPSSWVPGWIPTGIRFDRIGGID</sequence>
<evidence type="ECO:0000256" key="8">
    <source>
        <dbReference type="ARBA" id="ARBA00022692"/>
    </source>
</evidence>
<dbReference type="NCBIfam" id="TIGR02227">
    <property type="entry name" value="sigpep_I_bact"/>
    <property type="match status" value="1"/>
</dbReference>
<dbReference type="InterPro" id="IPR000223">
    <property type="entry name" value="Pept_S26A_signal_pept_1"/>
</dbReference>
<dbReference type="SUPFAM" id="SSF51306">
    <property type="entry name" value="LexA/Signal peptidase"/>
    <property type="match status" value="1"/>
</dbReference>
<dbReference type="InterPro" id="IPR019758">
    <property type="entry name" value="Pept_S26A_signal_pept_1_CS"/>
</dbReference>
<evidence type="ECO:0000256" key="1">
    <source>
        <dbReference type="ARBA" id="ARBA00000677"/>
    </source>
</evidence>